<dbReference type="InterPro" id="IPR019974">
    <property type="entry name" value="XPG_CS"/>
</dbReference>
<dbReference type="InterPro" id="IPR037120">
    <property type="entry name" value="Haem_peroxidase_sf_animal"/>
</dbReference>
<evidence type="ECO:0000256" key="2">
    <source>
        <dbReference type="ARBA" id="ARBA00004123"/>
    </source>
</evidence>
<dbReference type="Proteomes" id="UP001428341">
    <property type="component" value="Unassembled WGS sequence"/>
</dbReference>
<keyword evidence="15" id="KW-0732">Signal</keyword>
<keyword evidence="10" id="KW-0408">Iron</keyword>
<dbReference type="EMBL" id="JBCGBO010000004">
    <property type="protein sequence ID" value="KAK9209030.1"/>
    <property type="molecule type" value="Genomic_DNA"/>
</dbReference>
<keyword evidence="11" id="KW-0234">DNA repair</keyword>
<dbReference type="GO" id="GO:0004601">
    <property type="term" value="F:peroxidase activity"/>
    <property type="evidence" value="ECO:0007669"/>
    <property type="project" value="InterPro"/>
</dbReference>
<evidence type="ECO:0000256" key="3">
    <source>
        <dbReference type="ARBA" id="ARBA00022722"/>
    </source>
</evidence>
<feature type="chain" id="PRO_5042818479" description="XPG-I domain-containing protein" evidence="15">
    <location>
        <begin position="18"/>
        <end position="982"/>
    </location>
</feature>
<dbReference type="PANTHER" id="PTHR11903:SF25">
    <property type="entry name" value="ALPHA-DIOXYGENASE 2"/>
    <property type="match status" value="1"/>
</dbReference>
<dbReference type="InterPro" id="IPR050783">
    <property type="entry name" value="Oxylipin_biosynth_metab"/>
</dbReference>
<dbReference type="Gene3D" id="1.10.640.10">
    <property type="entry name" value="Haem peroxidase domain superfamily, animal type"/>
    <property type="match status" value="2"/>
</dbReference>
<dbReference type="GO" id="GO:0004518">
    <property type="term" value="F:nuclease activity"/>
    <property type="evidence" value="ECO:0007669"/>
    <property type="project" value="UniProtKB-KW"/>
</dbReference>
<dbReference type="InterPro" id="IPR019791">
    <property type="entry name" value="Haem_peroxidase_animal"/>
</dbReference>
<feature type="signal peptide" evidence="15">
    <location>
        <begin position="1"/>
        <end position="17"/>
    </location>
</feature>
<evidence type="ECO:0000313" key="17">
    <source>
        <dbReference type="EMBL" id="KAK9209030.1"/>
    </source>
</evidence>
<evidence type="ECO:0000256" key="8">
    <source>
        <dbReference type="ARBA" id="ARBA00022964"/>
    </source>
</evidence>
<proteinExistence type="predicted"/>
<protein>
    <recommendedName>
        <fullName evidence="16">XPG-I domain-containing protein</fullName>
    </recommendedName>
</protein>
<dbReference type="GO" id="GO:0006281">
    <property type="term" value="P:DNA repair"/>
    <property type="evidence" value="ECO:0007669"/>
    <property type="project" value="UniProtKB-KW"/>
</dbReference>
<dbReference type="GO" id="GO:0006631">
    <property type="term" value="P:fatty acid metabolic process"/>
    <property type="evidence" value="ECO:0007669"/>
    <property type="project" value="UniProtKB-ARBA"/>
</dbReference>
<dbReference type="InterPro" id="IPR019734">
    <property type="entry name" value="TPR_rpt"/>
</dbReference>
<feature type="region of interest" description="Disordered" evidence="14">
    <location>
        <begin position="866"/>
        <end position="889"/>
    </location>
</feature>
<dbReference type="SUPFAM" id="SSF88723">
    <property type="entry name" value="PIN domain-like"/>
    <property type="match status" value="1"/>
</dbReference>
<dbReference type="GO" id="GO:0016788">
    <property type="term" value="F:hydrolase activity, acting on ester bonds"/>
    <property type="evidence" value="ECO:0007669"/>
    <property type="project" value="InterPro"/>
</dbReference>
<evidence type="ECO:0000256" key="9">
    <source>
        <dbReference type="ARBA" id="ARBA00023002"/>
    </source>
</evidence>
<dbReference type="InterPro" id="IPR008918">
    <property type="entry name" value="HhH2"/>
</dbReference>
<feature type="repeat" description="TPR" evidence="13">
    <location>
        <begin position="484"/>
        <end position="517"/>
    </location>
</feature>
<dbReference type="PANTHER" id="PTHR11903">
    <property type="entry name" value="PROSTAGLANDIN G/H SYNTHASE"/>
    <property type="match status" value="1"/>
</dbReference>
<feature type="compositionally biased region" description="Polar residues" evidence="14">
    <location>
        <begin position="869"/>
        <end position="889"/>
    </location>
</feature>
<dbReference type="SUPFAM" id="SSF48113">
    <property type="entry name" value="Heme-dependent peroxidases"/>
    <property type="match status" value="1"/>
</dbReference>
<keyword evidence="7" id="KW-0460">Magnesium</keyword>
<keyword evidence="8" id="KW-0223">Dioxygenase</keyword>
<feature type="compositionally biased region" description="Polar residues" evidence="14">
    <location>
        <begin position="972"/>
        <end position="982"/>
    </location>
</feature>
<evidence type="ECO:0000256" key="6">
    <source>
        <dbReference type="ARBA" id="ARBA00022801"/>
    </source>
</evidence>
<keyword evidence="5" id="KW-0227">DNA damage</keyword>
<evidence type="ECO:0000256" key="12">
    <source>
        <dbReference type="ARBA" id="ARBA00023242"/>
    </source>
</evidence>
<feature type="domain" description="XPG-I" evidence="16">
    <location>
        <begin position="526"/>
        <end position="599"/>
    </location>
</feature>
<keyword evidence="3" id="KW-0540">Nuclease</keyword>
<dbReference type="Gene3D" id="3.40.50.1010">
    <property type="entry name" value="5'-nuclease"/>
    <property type="match status" value="1"/>
</dbReference>
<evidence type="ECO:0000256" key="1">
    <source>
        <dbReference type="ARBA" id="ARBA00001946"/>
    </source>
</evidence>
<dbReference type="SMART" id="SM00484">
    <property type="entry name" value="XPGI"/>
    <property type="match status" value="1"/>
</dbReference>
<evidence type="ECO:0000256" key="11">
    <source>
        <dbReference type="ARBA" id="ARBA00023204"/>
    </source>
</evidence>
<keyword evidence="9" id="KW-0560">Oxidoreductase</keyword>
<dbReference type="PROSITE" id="PS50005">
    <property type="entry name" value="TPR"/>
    <property type="match status" value="1"/>
</dbReference>
<feature type="compositionally biased region" description="Basic residues" evidence="14">
    <location>
        <begin position="917"/>
        <end position="932"/>
    </location>
</feature>
<dbReference type="PROSITE" id="PS00842">
    <property type="entry name" value="XPG_2"/>
    <property type="match status" value="1"/>
</dbReference>
<name>A0AAP0MGF6_9ROSI</name>
<evidence type="ECO:0000259" key="16">
    <source>
        <dbReference type="SMART" id="SM00484"/>
    </source>
</evidence>
<feature type="region of interest" description="Disordered" evidence="14">
    <location>
        <begin position="959"/>
        <end position="982"/>
    </location>
</feature>
<dbReference type="GO" id="GO:0003677">
    <property type="term" value="F:DNA binding"/>
    <property type="evidence" value="ECO:0007669"/>
    <property type="project" value="InterPro"/>
</dbReference>
<dbReference type="SMART" id="SM00279">
    <property type="entry name" value="HhH2"/>
    <property type="match status" value="1"/>
</dbReference>
<keyword evidence="4" id="KW-0479">Metal-binding</keyword>
<dbReference type="GO" id="GO:0006979">
    <property type="term" value="P:response to oxidative stress"/>
    <property type="evidence" value="ECO:0007669"/>
    <property type="project" value="InterPro"/>
</dbReference>
<dbReference type="InterPro" id="IPR010255">
    <property type="entry name" value="Haem_peroxidase_sf"/>
</dbReference>
<keyword evidence="12" id="KW-0539">Nucleus</keyword>
<sequence length="982" mass="110818">MWSLCRMVLLPVLLGLAYLGIRRHLHQRYNLPHVGEINGQKYDTEEICYRTADGTCNHPSDDTIGSQGTFFGRNMPPSTSTYGVCKQLLDPHPTVVATKLLARKKFIDNGKQFNMIACSWIQFMIHDWIDHLEDSKQVELTAPDEEIASGCPLKSFKFFKTKGVPTSTPSVKTGSLNTRTPWWDASVIYGNNEEGMKRVRTFKDGKLKIGGDGLLEHDEKWIPISGDIRNFWAGFTLLQALFVKEHNAVCDKLKDHYPDLDDEKLYRHARLVTSAVIAKVHTIDWTKPRDHGVPYSLTEEFASVYRMHSLLPDKLILRDINSTKSDYACPPVQQEDRERGVSRYNEFRRNLLMIPISKWEDLTDDKEVIKVLQEVYGDDFEKMDLQVGLHAEKKIKGFAISETAFFIFLLIASRRLEADRFFTTNFNSKTYTEKGLEWVNKTETLKDVIDRHFPEMTKKWMRCSSAFSVWDSEPNQSIYIPLRREANRDLAMAKLKEGDSRAASELFQKAISITPAIAHQLIQVLRSENIDFVVAPYEADAQLAYLSSLDVEKGGIVAVITEDSDLITYGCKATVFKMDRHGNGEELVLDNVFGSETCTPSFRNFDQELFIGMCVLAGCDFLPSIPGIGIAKAYSMVSKYRNLDRVLSVLKLEKGSQVPEDYSKSFREAVAVFQHARIYDGDAKKLEHIKPLPQKLLQSLGGELDFLGPEIPPSIATAIAEGLLDPVGMEAFNVSLSSQSPFGKTLSRLKKAEITAGSREETGFMLFTSQKTMEKAPKEVSVSCERSYLNEDAALQKLLLPLKDHETIKVPDDVPLKVPNNNPFKKRKLYEMQLDQIQSNSKEVLVVTDIEKLDVLCITPDIILPKAPENNNSGNRKLHSNQLDQRQSISKEVSVITEVEDTNLHVTTESQESVNSKPKKISKGKARSKTEKKKTNNCMSSVNKSTSILNFFPRVDGNDARKESKTMGFIDGQQTDDLGIST</sequence>
<comment type="subcellular location">
    <subcellularLocation>
        <location evidence="2">Nucleus</location>
    </subcellularLocation>
</comment>
<evidence type="ECO:0000313" key="18">
    <source>
        <dbReference type="Proteomes" id="UP001428341"/>
    </source>
</evidence>
<accession>A0AAP0MGF6</accession>
<feature type="compositionally biased region" description="Polar residues" evidence="14">
    <location>
        <begin position="907"/>
        <end position="916"/>
    </location>
</feature>
<evidence type="ECO:0000256" key="14">
    <source>
        <dbReference type="SAM" id="MobiDB-lite"/>
    </source>
</evidence>
<dbReference type="Gene3D" id="1.10.150.20">
    <property type="entry name" value="5' to 3' exonuclease, C-terminal subdomain"/>
    <property type="match status" value="1"/>
</dbReference>
<evidence type="ECO:0000256" key="7">
    <source>
        <dbReference type="ARBA" id="ARBA00022842"/>
    </source>
</evidence>
<feature type="region of interest" description="Disordered" evidence="14">
    <location>
        <begin position="907"/>
        <end position="938"/>
    </location>
</feature>
<dbReference type="GO" id="GO:0020037">
    <property type="term" value="F:heme binding"/>
    <property type="evidence" value="ECO:0007669"/>
    <property type="project" value="InterPro"/>
</dbReference>
<reference evidence="17 18" key="1">
    <citation type="submission" date="2024-05" db="EMBL/GenBank/DDBJ databases">
        <title>Haplotype-resolved chromosome-level genome assembly of Huyou (Citrus changshanensis).</title>
        <authorList>
            <person name="Miao C."/>
            <person name="Chen W."/>
            <person name="Wu Y."/>
            <person name="Wang L."/>
            <person name="Zhao S."/>
            <person name="Grierson D."/>
            <person name="Xu C."/>
            <person name="Chen K."/>
        </authorList>
    </citation>
    <scope>NUCLEOTIDE SEQUENCE [LARGE SCALE GENOMIC DNA]</scope>
    <source>
        <strain evidence="17">01-14</strain>
        <tissue evidence="17">Leaf</tissue>
    </source>
</reference>
<keyword evidence="13" id="KW-0802">TPR repeat</keyword>
<dbReference type="SUPFAM" id="SSF47807">
    <property type="entry name" value="5' to 3' exonuclease, C-terminal subdomain"/>
    <property type="match status" value="1"/>
</dbReference>
<organism evidence="17 18">
    <name type="scientific">Citrus x changshan-huyou</name>
    <dbReference type="NCBI Taxonomy" id="2935761"/>
    <lineage>
        <taxon>Eukaryota</taxon>
        <taxon>Viridiplantae</taxon>
        <taxon>Streptophyta</taxon>
        <taxon>Embryophyta</taxon>
        <taxon>Tracheophyta</taxon>
        <taxon>Spermatophyta</taxon>
        <taxon>Magnoliopsida</taxon>
        <taxon>eudicotyledons</taxon>
        <taxon>Gunneridae</taxon>
        <taxon>Pentapetalae</taxon>
        <taxon>rosids</taxon>
        <taxon>malvids</taxon>
        <taxon>Sapindales</taxon>
        <taxon>Rutaceae</taxon>
        <taxon>Aurantioideae</taxon>
        <taxon>Citrus</taxon>
    </lineage>
</organism>
<dbReference type="CDD" id="cd09901">
    <property type="entry name" value="H3TH_FEN1-like"/>
    <property type="match status" value="1"/>
</dbReference>
<dbReference type="GO" id="GO:0046872">
    <property type="term" value="F:metal ion binding"/>
    <property type="evidence" value="ECO:0007669"/>
    <property type="project" value="UniProtKB-KW"/>
</dbReference>
<comment type="cofactor">
    <cofactor evidence="1">
        <name>Mg(2+)</name>
        <dbReference type="ChEBI" id="CHEBI:18420"/>
    </cofactor>
</comment>
<comment type="caution">
    <text evidence="17">The sequence shown here is derived from an EMBL/GenBank/DDBJ whole genome shotgun (WGS) entry which is preliminary data.</text>
</comment>
<evidence type="ECO:0000256" key="13">
    <source>
        <dbReference type="PROSITE-ProRule" id="PRU00339"/>
    </source>
</evidence>
<dbReference type="GO" id="GO:0016702">
    <property type="term" value="F:oxidoreductase activity, acting on single donors with incorporation of molecular oxygen, incorporation of two atoms of oxygen"/>
    <property type="evidence" value="ECO:0007669"/>
    <property type="project" value="TreeGrafter"/>
</dbReference>
<dbReference type="GO" id="GO:0005634">
    <property type="term" value="C:nucleus"/>
    <property type="evidence" value="ECO:0007669"/>
    <property type="project" value="UniProtKB-SubCell"/>
</dbReference>
<dbReference type="AlphaFoldDB" id="A0AAP0MGF6"/>
<dbReference type="Pfam" id="PF03098">
    <property type="entry name" value="An_peroxidase"/>
    <property type="match status" value="2"/>
</dbReference>
<gene>
    <name evidence="17" type="ORF">WN944_001393</name>
</gene>
<evidence type="ECO:0000256" key="4">
    <source>
        <dbReference type="ARBA" id="ARBA00022723"/>
    </source>
</evidence>
<dbReference type="InterPro" id="IPR029060">
    <property type="entry name" value="PIN-like_dom_sf"/>
</dbReference>
<evidence type="ECO:0000256" key="5">
    <source>
        <dbReference type="ARBA" id="ARBA00022763"/>
    </source>
</evidence>
<keyword evidence="6" id="KW-0378">Hydrolase</keyword>
<dbReference type="InterPro" id="IPR036279">
    <property type="entry name" value="5-3_exonuclease_C_sf"/>
</dbReference>
<dbReference type="Pfam" id="PF00867">
    <property type="entry name" value="XPG_I"/>
    <property type="match status" value="1"/>
</dbReference>
<evidence type="ECO:0000256" key="15">
    <source>
        <dbReference type="SAM" id="SignalP"/>
    </source>
</evidence>
<evidence type="ECO:0000256" key="10">
    <source>
        <dbReference type="ARBA" id="ARBA00023004"/>
    </source>
</evidence>
<dbReference type="PROSITE" id="PS50292">
    <property type="entry name" value="PEROXIDASE_3"/>
    <property type="match status" value="1"/>
</dbReference>
<keyword evidence="18" id="KW-1185">Reference proteome</keyword>
<dbReference type="InterPro" id="IPR006084">
    <property type="entry name" value="XPG/Rad2"/>
</dbReference>
<dbReference type="FunFam" id="1.10.150.20:FF:000011">
    <property type="entry name" value="exonuclease 1"/>
    <property type="match status" value="1"/>
</dbReference>
<dbReference type="InterPro" id="IPR006086">
    <property type="entry name" value="XPG-I_dom"/>
</dbReference>
<dbReference type="PRINTS" id="PR00853">
    <property type="entry name" value="XPGRADSUPER"/>
</dbReference>